<keyword evidence="6" id="KW-1185">Reference proteome</keyword>
<dbReference type="Pfam" id="PF00076">
    <property type="entry name" value="RRM_1"/>
    <property type="match status" value="1"/>
</dbReference>
<evidence type="ECO:0000256" key="2">
    <source>
        <dbReference type="PROSITE-ProRule" id="PRU00176"/>
    </source>
</evidence>
<feature type="domain" description="RRM" evidence="4">
    <location>
        <begin position="627"/>
        <end position="700"/>
    </location>
</feature>
<evidence type="ECO:0000256" key="3">
    <source>
        <dbReference type="SAM" id="MobiDB-lite"/>
    </source>
</evidence>
<feature type="region of interest" description="Disordered" evidence="3">
    <location>
        <begin position="1"/>
        <end position="73"/>
    </location>
</feature>
<proteinExistence type="predicted"/>
<protein>
    <recommendedName>
        <fullName evidence="4">RRM domain-containing protein</fullName>
    </recommendedName>
</protein>
<dbReference type="AlphaFoldDB" id="A0A367K3C9"/>
<dbReference type="PROSITE" id="PS50102">
    <property type="entry name" value="RRM"/>
    <property type="match status" value="4"/>
</dbReference>
<feature type="compositionally biased region" description="Basic and acidic residues" evidence="3">
    <location>
        <begin position="803"/>
        <end position="866"/>
    </location>
</feature>
<feature type="compositionally biased region" description="Polar residues" evidence="3">
    <location>
        <begin position="63"/>
        <end position="73"/>
    </location>
</feature>
<feature type="compositionally biased region" description="Basic and acidic residues" evidence="3">
    <location>
        <begin position="174"/>
        <end position="193"/>
    </location>
</feature>
<dbReference type="InterPro" id="IPR039171">
    <property type="entry name" value="Cwc2/Slt11"/>
</dbReference>
<dbReference type="GO" id="GO:0000398">
    <property type="term" value="P:mRNA splicing, via spliceosome"/>
    <property type="evidence" value="ECO:0007669"/>
    <property type="project" value="TreeGrafter"/>
</dbReference>
<dbReference type="InterPro" id="IPR000504">
    <property type="entry name" value="RRM_dom"/>
</dbReference>
<sequence length="881" mass="99835">MSNNIPTSRPRPLSEQWKTSSNDSWKTSSSSLNSNKSLETWKMSTKPRHAQLHTMEDPRTKRQSATPTMMNNSPWPSKPLPQEPIEPFNVVLPPQTEGYAPFHLNKPVHSQYPPVHYSYDTYPVLDYTPPMNQTIEHTPHMNHTVEYTPHMSYYPPPQINMETQEPPMNYYPSRVDKKDPPKPTEIKKKDKPEKKVRQITVQSINAEHRVWIDVLPSETGLSLAEKIHVIATFRTRKIVSITTASGRKIPLDNRPVFGSWMDMEDFVDGERWSVEWRENDRGVVDKLLSKMVQASGGKRKDHCFTKLATMKRELESTQDISKRPRYMDNPRDDASQFGLLTQYGSAQMTAGMPYLPRPQGFSPIPAPLMPYGPPSGFPHGPPPGFPNGSRPLYPNNNLQPLVQPSISPYGASLVANVPTGPSNRTIYLGNVNTDLTPHDILKCVHQGAIETFRITKERLCAFLTFIDPSAAAMFFQTYTTKKFVVKGVELKVGWGTPSALSPVLRLQIEAGATRTVYLGRLTDKDTEETLRERLKTFGMIEFIRIIRDINTAFVHFLSILSAVKCNSSLALDPDWKEKTVGYGRDHCTDVFTQYNFSLGIPPVRPNNKNQPVVETHIDADATSSVLRTLYIGNIHPEATCEDICNVLKGGNVLQIKYQKDTQNAFVSFVDEDAAQRVKDFLEKYQITVRGRKLRIGWGKPSTISPRVAFAIKNGATRNLYIGGIDPEVYTVDKLRTDFSDYGEVEQVNLIAAKKTGFVNFMSINNAMTALAAIKMKPEYADIKISYGKDRCGNKPKITIAMERKAAKREEKLTNTENKEVEEKDSKKEEGQKAEEEEAKKEQGQKAEEEKTKEEEGQKAEEEEAKKERVKKQKKKKLKKKR</sequence>
<evidence type="ECO:0000313" key="5">
    <source>
        <dbReference type="EMBL" id="RCH96649.1"/>
    </source>
</evidence>
<dbReference type="PANTHER" id="PTHR14089">
    <property type="entry name" value="PRE-MRNA-SPLICING FACTOR RBM22"/>
    <property type="match status" value="1"/>
</dbReference>
<feature type="domain" description="RRM" evidence="4">
    <location>
        <begin position="424"/>
        <end position="497"/>
    </location>
</feature>
<dbReference type="SMART" id="SM00360">
    <property type="entry name" value="RRM"/>
    <property type="match status" value="4"/>
</dbReference>
<dbReference type="PANTHER" id="PTHR14089:SF8">
    <property type="entry name" value="RNA-BINDING PROTEIN MRN1"/>
    <property type="match status" value="1"/>
</dbReference>
<reference evidence="5 6" key="1">
    <citation type="journal article" date="2018" name="G3 (Bethesda)">
        <title>Phylogenetic and Phylogenomic Definition of Rhizopus Species.</title>
        <authorList>
            <person name="Gryganskyi A.P."/>
            <person name="Golan J."/>
            <person name="Dolatabadi S."/>
            <person name="Mondo S."/>
            <person name="Robb S."/>
            <person name="Idnurm A."/>
            <person name="Muszewska A."/>
            <person name="Steczkiewicz K."/>
            <person name="Masonjones S."/>
            <person name="Liao H.L."/>
            <person name="Gajdeczka M.T."/>
            <person name="Anike F."/>
            <person name="Vuek A."/>
            <person name="Anishchenko I.M."/>
            <person name="Voigt K."/>
            <person name="de Hoog G.S."/>
            <person name="Smith M.E."/>
            <person name="Heitman J."/>
            <person name="Vilgalys R."/>
            <person name="Stajich J.E."/>
        </authorList>
    </citation>
    <scope>NUCLEOTIDE SEQUENCE [LARGE SCALE GENOMIC DNA]</scope>
    <source>
        <strain evidence="5 6">LSU 92-RS-03</strain>
    </source>
</reference>
<comment type="caution">
    <text evidence="5">The sequence shown here is derived from an EMBL/GenBank/DDBJ whole genome shotgun (WGS) entry which is preliminary data.</text>
</comment>
<dbReference type="GO" id="GO:0010494">
    <property type="term" value="C:cytoplasmic stress granule"/>
    <property type="evidence" value="ECO:0007669"/>
    <property type="project" value="TreeGrafter"/>
</dbReference>
<dbReference type="STRING" id="4846.A0A367K3C9"/>
<dbReference type="EMBL" id="PJQM01002282">
    <property type="protein sequence ID" value="RCH96649.1"/>
    <property type="molecule type" value="Genomic_DNA"/>
</dbReference>
<evidence type="ECO:0000256" key="1">
    <source>
        <dbReference type="ARBA" id="ARBA00022884"/>
    </source>
</evidence>
<feature type="non-terminal residue" evidence="5">
    <location>
        <position position="881"/>
    </location>
</feature>
<dbReference type="GO" id="GO:0003729">
    <property type="term" value="F:mRNA binding"/>
    <property type="evidence" value="ECO:0007669"/>
    <property type="project" value="TreeGrafter"/>
</dbReference>
<feature type="domain" description="RRM" evidence="4">
    <location>
        <begin position="717"/>
        <end position="789"/>
    </location>
</feature>
<keyword evidence="1 2" id="KW-0694">RNA-binding</keyword>
<evidence type="ECO:0000313" key="6">
    <source>
        <dbReference type="Proteomes" id="UP000253551"/>
    </source>
</evidence>
<feature type="compositionally biased region" description="Basic residues" evidence="3">
    <location>
        <begin position="867"/>
        <end position="881"/>
    </location>
</feature>
<dbReference type="SUPFAM" id="SSF54928">
    <property type="entry name" value="RNA-binding domain, RBD"/>
    <property type="match status" value="2"/>
</dbReference>
<dbReference type="InterPro" id="IPR012677">
    <property type="entry name" value="Nucleotide-bd_a/b_plait_sf"/>
</dbReference>
<dbReference type="InterPro" id="IPR035979">
    <property type="entry name" value="RBD_domain_sf"/>
</dbReference>
<organism evidence="5 6">
    <name type="scientific">Rhizopus stolonifer</name>
    <name type="common">Rhizopus nigricans</name>
    <dbReference type="NCBI Taxonomy" id="4846"/>
    <lineage>
        <taxon>Eukaryota</taxon>
        <taxon>Fungi</taxon>
        <taxon>Fungi incertae sedis</taxon>
        <taxon>Mucoromycota</taxon>
        <taxon>Mucoromycotina</taxon>
        <taxon>Mucoromycetes</taxon>
        <taxon>Mucorales</taxon>
        <taxon>Mucorineae</taxon>
        <taxon>Rhizopodaceae</taxon>
        <taxon>Rhizopus</taxon>
    </lineage>
</organism>
<feature type="domain" description="RRM" evidence="4">
    <location>
        <begin position="514"/>
        <end position="585"/>
    </location>
</feature>
<dbReference type="Proteomes" id="UP000253551">
    <property type="component" value="Unassembled WGS sequence"/>
</dbReference>
<name>A0A367K3C9_RHIST</name>
<dbReference type="Gene3D" id="3.30.70.330">
    <property type="match status" value="4"/>
</dbReference>
<accession>A0A367K3C9</accession>
<gene>
    <name evidence="5" type="ORF">CU098_001945</name>
</gene>
<dbReference type="OrthoDB" id="6407164at2759"/>
<evidence type="ECO:0000259" key="4">
    <source>
        <dbReference type="PROSITE" id="PS50102"/>
    </source>
</evidence>
<feature type="compositionally biased region" description="Low complexity" evidence="3">
    <location>
        <begin position="17"/>
        <end position="38"/>
    </location>
</feature>
<feature type="region of interest" description="Disordered" evidence="3">
    <location>
        <begin position="164"/>
        <end position="193"/>
    </location>
</feature>
<feature type="region of interest" description="Disordered" evidence="3">
    <location>
        <begin position="803"/>
        <end position="881"/>
    </location>
</feature>